<proteinExistence type="predicted"/>
<evidence type="ECO:0000313" key="2">
    <source>
        <dbReference type="EMBL" id="TYP82017.1"/>
    </source>
</evidence>
<reference evidence="2 3" key="1">
    <citation type="submission" date="2019-07" db="EMBL/GenBank/DDBJ databases">
        <title>Genomic Encyclopedia of Archaeal and Bacterial Type Strains, Phase II (KMG-II): from individual species to whole genera.</title>
        <authorList>
            <person name="Goeker M."/>
        </authorList>
    </citation>
    <scope>NUCLEOTIDE SEQUENCE [LARGE SCALE GENOMIC DNA]</scope>
    <source>
        <strain evidence="2 3">DSM 46842</strain>
    </source>
</reference>
<feature type="transmembrane region" description="Helical" evidence="1">
    <location>
        <begin position="6"/>
        <end position="30"/>
    </location>
</feature>
<evidence type="ECO:0000256" key="1">
    <source>
        <dbReference type="SAM" id="Phobius"/>
    </source>
</evidence>
<name>A0A5S5CLF3_9ACTN</name>
<organism evidence="2 3">
    <name type="scientific">Blastococcus xanthinilyticus</name>
    <dbReference type="NCBI Taxonomy" id="1564164"/>
    <lineage>
        <taxon>Bacteria</taxon>
        <taxon>Bacillati</taxon>
        <taxon>Actinomycetota</taxon>
        <taxon>Actinomycetes</taxon>
        <taxon>Geodermatophilales</taxon>
        <taxon>Geodermatophilaceae</taxon>
        <taxon>Blastococcus</taxon>
    </lineage>
</organism>
<keyword evidence="3" id="KW-1185">Reference proteome</keyword>
<dbReference type="EMBL" id="VNHW01000020">
    <property type="protein sequence ID" value="TYP82017.1"/>
    <property type="molecule type" value="Genomic_DNA"/>
</dbReference>
<keyword evidence="1" id="KW-0812">Transmembrane</keyword>
<evidence type="ECO:0000313" key="3">
    <source>
        <dbReference type="Proteomes" id="UP000322499"/>
    </source>
</evidence>
<keyword evidence="1" id="KW-1133">Transmembrane helix</keyword>
<comment type="caution">
    <text evidence="2">The sequence shown here is derived from an EMBL/GenBank/DDBJ whole genome shotgun (WGS) entry which is preliminary data.</text>
</comment>
<sequence length="154" mass="16693">MDDGPALIDAATFLVAILALIISLVALYYARRATVANEDAAIAAGRQADVAERAEQQARAEAEANAVRWRVDRLGTAAIKLNNDGPESAYDVRVLAPTAAQVHGRPLPDGETVRGYTSIRVWVTQFTGGGEEDQLTVLYRLEPQGPQRTWTHPL</sequence>
<keyword evidence="1" id="KW-0472">Membrane</keyword>
<gene>
    <name evidence="2" type="ORF">BD833_1201</name>
</gene>
<dbReference type="AlphaFoldDB" id="A0A5S5CLF3"/>
<protein>
    <submittedName>
        <fullName evidence="2">Uncharacterized protein</fullName>
    </submittedName>
</protein>
<accession>A0A5S5CLF3</accession>
<dbReference type="Proteomes" id="UP000322499">
    <property type="component" value="Unassembled WGS sequence"/>
</dbReference>
<dbReference type="RefSeq" id="WP_166535059.1">
    <property type="nucleotide sequence ID" value="NZ_VNHW01000020.1"/>
</dbReference>